<keyword evidence="5 7" id="KW-0057">Aromatic amino acid biosynthesis</keyword>
<dbReference type="GO" id="GO:0010181">
    <property type="term" value="F:FMN binding"/>
    <property type="evidence" value="ECO:0007669"/>
    <property type="project" value="TreeGrafter"/>
</dbReference>
<keyword evidence="4 7" id="KW-0028">Amino-acid biosynthesis</keyword>
<dbReference type="Proteomes" id="UP000464374">
    <property type="component" value="Chromosome"/>
</dbReference>
<dbReference type="PIRSF" id="PIRSF001456">
    <property type="entry name" value="Chorismate_synth"/>
    <property type="match status" value="1"/>
</dbReference>
<dbReference type="AlphaFoldDB" id="A0A6P1Y497"/>
<dbReference type="Pfam" id="PF01264">
    <property type="entry name" value="Chorismate_synt"/>
    <property type="match status" value="1"/>
</dbReference>
<evidence type="ECO:0000313" key="9">
    <source>
        <dbReference type="EMBL" id="QHX43903.1"/>
    </source>
</evidence>
<dbReference type="NCBIfam" id="NF003793">
    <property type="entry name" value="PRK05382.1"/>
    <property type="match status" value="1"/>
</dbReference>
<dbReference type="NCBIfam" id="TIGR00033">
    <property type="entry name" value="aroC"/>
    <property type="match status" value="1"/>
</dbReference>
<comment type="catalytic activity">
    <reaction evidence="7 8">
        <text>5-O-(1-carboxyvinyl)-3-phosphoshikimate = chorismate + phosphate</text>
        <dbReference type="Rhea" id="RHEA:21020"/>
        <dbReference type="ChEBI" id="CHEBI:29748"/>
        <dbReference type="ChEBI" id="CHEBI:43474"/>
        <dbReference type="ChEBI" id="CHEBI:57701"/>
        <dbReference type="EC" id="4.2.3.5"/>
    </reaction>
</comment>
<dbReference type="GO" id="GO:0005829">
    <property type="term" value="C:cytosol"/>
    <property type="evidence" value="ECO:0007669"/>
    <property type="project" value="TreeGrafter"/>
</dbReference>
<evidence type="ECO:0000256" key="7">
    <source>
        <dbReference type="HAMAP-Rule" id="MF_00300"/>
    </source>
</evidence>
<keyword evidence="7" id="KW-0285">Flavoprotein</keyword>
<dbReference type="RefSeq" id="WP_162664208.1">
    <property type="nucleotide sequence ID" value="NZ_CP048020.1"/>
</dbReference>
<accession>A0A6P1Y497</accession>
<dbReference type="PROSITE" id="PS00787">
    <property type="entry name" value="CHORISMATE_SYNTHASE_1"/>
    <property type="match status" value="1"/>
</dbReference>
<name>A0A6P1Y497_9SPIR</name>
<evidence type="ECO:0000256" key="5">
    <source>
        <dbReference type="ARBA" id="ARBA00023141"/>
    </source>
</evidence>
<dbReference type="KEGG" id="trz:GWP43_11100"/>
<keyword evidence="7" id="KW-0521">NADP</keyword>
<dbReference type="UniPathway" id="UPA00053">
    <property type="reaction ID" value="UER00090"/>
</dbReference>
<feature type="binding site" evidence="7">
    <location>
        <position position="294"/>
    </location>
    <ligand>
        <name>FMN</name>
        <dbReference type="ChEBI" id="CHEBI:58210"/>
    </ligand>
</feature>
<dbReference type="InterPro" id="IPR000453">
    <property type="entry name" value="Chorismate_synth"/>
</dbReference>
<dbReference type="Gene3D" id="3.60.150.10">
    <property type="entry name" value="Chorismate synthase AroC"/>
    <property type="match status" value="1"/>
</dbReference>
<protein>
    <recommendedName>
        <fullName evidence="3 7">Chorismate synthase</fullName>
        <shortName evidence="7">CS</shortName>
        <ecNumber evidence="3 7">4.2.3.5</ecNumber>
    </recommendedName>
    <alternativeName>
        <fullName evidence="7">5-enolpyruvylshikimate-3-phosphate phospholyase</fullName>
    </alternativeName>
</protein>
<feature type="binding site" evidence="7">
    <location>
        <begin position="124"/>
        <end position="126"/>
    </location>
    <ligand>
        <name>FMN</name>
        <dbReference type="ChEBI" id="CHEBI:58210"/>
    </ligand>
</feature>
<dbReference type="SUPFAM" id="SSF103263">
    <property type="entry name" value="Chorismate synthase, AroC"/>
    <property type="match status" value="1"/>
</dbReference>
<proteinExistence type="inferred from homology"/>
<dbReference type="InterPro" id="IPR035904">
    <property type="entry name" value="Chorismate_synth_AroC_sf"/>
</dbReference>
<dbReference type="HAMAP" id="MF_00300">
    <property type="entry name" value="Chorismate_synth"/>
    <property type="match status" value="1"/>
</dbReference>
<organism evidence="9 10">
    <name type="scientific">Treponema vincentii</name>
    <dbReference type="NCBI Taxonomy" id="69710"/>
    <lineage>
        <taxon>Bacteria</taxon>
        <taxon>Pseudomonadati</taxon>
        <taxon>Spirochaetota</taxon>
        <taxon>Spirochaetia</taxon>
        <taxon>Spirochaetales</taxon>
        <taxon>Treponemataceae</taxon>
        <taxon>Treponema</taxon>
    </lineage>
</organism>
<dbReference type="CDD" id="cd07304">
    <property type="entry name" value="Chorismate_synthase"/>
    <property type="match status" value="1"/>
</dbReference>
<gene>
    <name evidence="7 9" type="primary">aroC</name>
    <name evidence="9" type="ORF">GWP43_11100</name>
</gene>
<evidence type="ECO:0000313" key="10">
    <source>
        <dbReference type="Proteomes" id="UP000464374"/>
    </source>
</evidence>
<dbReference type="GO" id="GO:0004107">
    <property type="term" value="F:chorismate synthase activity"/>
    <property type="evidence" value="ECO:0007669"/>
    <property type="project" value="UniProtKB-UniRule"/>
</dbReference>
<comment type="cofactor">
    <cofactor evidence="7 8">
        <name>FMNH2</name>
        <dbReference type="ChEBI" id="CHEBI:57618"/>
    </cofactor>
    <text evidence="7 8">Reduced FMN (FMNH(2)).</text>
</comment>
<dbReference type="InterPro" id="IPR020541">
    <property type="entry name" value="Chorismate_synthase_CS"/>
</dbReference>
<dbReference type="PANTHER" id="PTHR21085:SF0">
    <property type="entry name" value="CHORISMATE SYNTHASE"/>
    <property type="match status" value="1"/>
</dbReference>
<dbReference type="PANTHER" id="PTHR21085">
    <property type="entry name" value="CHORISMATE SYNTHASE"/>
    <property type="match status" value="1"/>
</dbReference>
<dbReference type="EMBL" id="CP048020">
    <property type="protein sequence ID" value="QHX43903.1"/>
    <property type="molecule type" value="Genomic_DNA"/>
</dbReference>
<comment type="caution">
    <text evidence="7">Lacks conserved residue(s) required for the propagation of feature annotation.</text>
</comment>
<evidence type="ECO:0000256" key="2">
    <source>
        <dbReference type="ARBA" id="ARBA00008014"/>
    </source>
</evidence>
<comment type="subunit">
    <text evidence="7">Homotetramer.</text>
</comment>
<evidence type="ECO:0000256" key="8">
    <source>
        <dbReference type="RuleBase" id="RU000605"/>
    </source>
</evidence>
<comment type="pathway">
    <text evidence="1 7 8">Metabolic intermediate biosynthesis; chorismate biosynthesis; chorismate from D-erythrose 4-phosphate and phosphoenolpyruvate: step 7/7.</text>
</comment>
<evidence type="ECO:0000256" key="3">
    <source>
        <dbReference type="ARBA" id="ARBA00013036"/>
    </source>
</evidence>
<keyword evidence="7" id="KW-0288">FMN</keyword>
<feature type="binding site" evidence="7">
    <location>
        <begin position="309"/>
        <end position="313"/>
    </location>
    <ligand>
        <name>FMN</name>
        <dbReference type="ChEBI" id="CHEBI:58210"/>
    </ligand>
</feature>
<keyword evidence="6 7" id="KW-0456">Lyase</keyword>
<reference evidence="9 10" key="1">
    <citation type="submission" date="2020-01" db="EMBL/GenBank/DDBJ databases">
        <title>Complete genome sequence of a human oral phylogroup 1 Treponema sp. strain ATCC 700766, originally isolated from periodontitis dental plaque.</title>
        <authorList>
            <person name="Chan Y."/>
            <person name="Huo Y.-B."/>
            <person name="Yu X.-L."/>
            <person name="Zeng H."/>
            <person name="Leung W.-K."/>
            <person name="Watt R.M."/>
        </authorList>
    </citation>
    <scope>NUCLEOTIDE SEQUENCE [LARGE SCALE GENOMIC DNA]</scope>
    <source>
        <strain evidence="9 10">OMZ 804</strain>
    </source>
</reference>
<comment type="function">
    <text evidence="7">Catalyzes the anti-1,4-elimination of the C-3 phosphate and the C-6 proR hydrogen from 5-enolpyruvylshikimate-3-phosphate (EPSP) to yield chorismate, which is the branch point compound that serves as the starting substrate for the three terminal pathways of aromatic amino acid biosynthesis. This reaction introduces a second double bond into the aromatic ring system.</text>
</comment>
<comment type="similarity">
    <text evidence="2 7 8">Belongs to the chorismate synthase family.</text>
</comment>
<dbReference type="GO" id="GO:0009073">
    <property type="term" value="P:aromatic amino acid family biosynthetic process"/>
    <property type="evidence" value="ECO:0007669"/>
    <property type="project" value="UniProtKB-KW"/>
</dbReference>
<evidence type="ECO:0000256" key="6">
    <source>
        <dbReference type="ARBA" id="ARBA00023239"/>
    </source>
</evidence>
<evidence type="ECO:0000256" key="1">
    <source>
        <dbReference type="ARBA" id="ARBA00005044"/>
    </source>
</evidence>
<sequence length="371" mass="39037">MAGNTFGTIFTVTTFGESHGAAIGIVVDGCPAGIPLELEDFTAAFNTARPSGTFETARREPNIPEILSGVFEGKTLGTPIAVLLRNTDARPHDYEALKDLYRPGHADFAYEAKYRRRDWRGGGRASGREAAARIAAGVIAKKVLTHCSPLYSAQYTACKADGKPLDGTSADGENRLQHGAILPITIETSAIEIAGIPCNPISATDELPSEIHSKLASIKQAGDSAGAIVQCTVRNVPAGLGEPVFDKLEAELAKAVLSIGSVKGIAFGAGFQLARMSGSEANALDKNHHGGIAGGISDGKDIVFQAVIKPVPSIAQEQIMETASGDRISHAITGRHDVCLYRRIMPVIDAMVAIVLADMMLRQGAAQILKV</sequence>
<feature type="binding site" evidence="7">
    <location>
        <position position="335"/>
    </location>
    <ligand>
        <name>FMN</name>
        <dbReference type="ChEBI" id="CHEBI:58210"/>
    </ligand>
</feature>
<evidence type="ECO:0000256" key="4">
    <source>
        <dbReference type="ARBA" id="ARBA00022605"/>
    </source>
</evidence>
<dbReference type="EC" id="4.2.3.5" evidence="3 7"/>
<keyword evidence="7" id="KW-0274">FAD</keyword>
<dbReference type="GO" id="GO:0009423">
    <property type="term" value="P:chorismate biosynthetic process"/>
    <property type="evidence" value="ECO:0007669"/>
    <property type="project" value="UniProtKB-UniRule"/>
</dbReference>
<dbReference type="GO" id="GO:0008652">
    <property type="term" value="P:amino acid biosynthetic process"/>
    <property type="evidence" value="ECO:0007669"/>
    <property type="project" value="UniProtKB-KW"/>
</dbReference>